<dbReference type="GO" id="GO:0004565">
    <property type="term" value="F:beta-galactosidase activity"/>
    <property type="evidence" value="ECO:0007669"/>
    <property type="project" value="UniProtKB-EC"/>
</dbReference>
<gene>
    <name evidence="14" type="ORF">D0Y65_033238</name>
</gene>
<evidence type="ECO:0000256" key="12">
    <source>
        <dbReference type="RuleBase" id="RU003679"/>
    </source>
</evidence>
<evidence type="ECO:0000256" key="4">
    <source>
        <dbReference type="ARBA" id="ARBA00012756"/>
    </source>
</evidence>
<dbReference type="AlphaFoldDB" id="A0A445HK45"/>
<evidence type="ECO:0000256" key="2">
    <source>
        <dbReference type="ARBA" id="ARBA00004271"/>
    </source>
</evidence>
<dbReference type="InterPro" id="IPR019801">
    <property type="entry name" value="Glyco_hydro_35_CS"/>
</dbReference>
<keyword evidence="6" id="KW-0964">Secreted</keyword>
<evidence type="ECO:0000256" key="11">
    <source>
        <dbReference type="RuleBase" id="RU000675"/>
    </source>
</evidence>
<dbReference type="EC" id="3.2.1.23" evidence="4 11"/>
<accession>A0A445HK45</accession>
<evidence type="ECO:0000256" key="5">
    <source>
        <dbReference type="ARBA" id="ARBA00022523"/>
    </source>
</evidence>
<dbReference type="Pfam" id="PF21467">
    <property type="entry name" value="BetaGal_gal-bd"/>
    <property type="match status" value="1"/>
</dbReference>
<comment type="caution">
    <text evidence="14">The sequence shown here is derived from an EMBL/GenBank/DDBJ whole genome shotgun (WGS) entry which is preliminary data.</text>
</comment>
<dbReference type="InterPro" id="IPR041392">
    <property type="entry name" value="GHD"/>
</dbReference>
<reference evidence="14 15" key="1">
    <citation type="submission" date="2018-09" db="EMBL/GenBank/DDBJ databases">
        <title>A high-quality reference genome of wild soybean provides a powerful tool to mine soybean genomes.</title>
        <authorList>
            <person name="Xie M."/>
            <person name="Chung C.Y.L."/>
            <person name="Li M.-W."/>
            <person name="Wong F.-L."/>
            <person name="Chan T.-F."/>
            <person name="Lam H.-M."/>
        </authorList>
    </citation>
    <scope>NUCLEOTIDE SEQUENCE [LARGE SCALE GENOMIC DNA]</scope>
    <source>
        <strain evidence="15">cv. W05</strain>
        <tissue evidence="14">Hypocotyl of etiolated seedlings</tissue>
    </source>
</reference>
<keyword evidence="10 11" id="KW-0326">Glycosidase</keyword>
<dbReference type="Pfam" id="PF02140">
    <property type="entry name" value="SUEL_Lectin"/>
    <property type="match status" value="1"/>
</dbReference>
<dbReference type="InterPro" id="IPR008979">
    <property type="entry name" value="Galactose-bd-like_sf"/>
</dbReference>
<dbReference type="EMBL" id="QZWG01000012">
    <property type="protein sequence ID" value="RZB74053.1"/>
    <property type="molecule type" value="Genomic_DNA"/>
</dbReference>
<dbReference type="CDD" id="cd22842">
    <property type="entry name" value="Gal_Rha_Lectin_BGal"/>
    <property type="match status" value="1"/>
</dbReference>
<evidence type="ECO:0000256" key="7">
    <source>
        <dbReference type="ARBA" id="ARBA00022729"/>
    </source>
</evidence>
<dbReference type="SUPFAM" id="SSF51445">
    <property type="entry name" value="(Trans)glycosidases"/>
    <property type="match status" value="1"/>
</dbReference>
<evidence type="ECO:0000256" key="6">
    <source>
        <dbReference type="ARBA" id="ARBA00022525"/>
    </source>
</evidence>
<dbReference type="Pfam" id="PF01301">
    <property type="entry name" value="Glyco_hydro_35"/>
    <property type="match status" value="1"/>
</dbReference>
<evidence type="ECO:0000259" key="13">
    <source>
        <dbReference type="PROSITE" id="PS50228"/>
    </source>
</evidence>
<keyword evidence="7" id="KW-0732">Signal</keyword>
<dbReference type="InterPro" id="IPR017853">
    <property type="entry name" value="GH"/>
</dbReference>
<evidence type="ECO:0000256" key="8">
    <source>
        <dbReference type="ARBA" id="ARBA00022801"/>
    </source>
</evidence>
<organism evidence="14 15">
    <name type="scientific">Glycine soja</name>
    <name type="common">Wild soybean</name>
    <dbReference type="NCBI Taxonomy" id="3848"/>
    <lineage>
        <taxon>Eukaryota</taxon>
        <taxon>Viridiplantae</taxon>
        <taxon>Streptophyta</taxon>
        <taxon>Embryophyta</taxon>
        <taxon>Tracheophyta</taxon>
        <taxon>Spermatophyta</taxon>
        <taxon>Magnoliopsida</taxon>
        <taxon>eudicotyledons</taxon>
        <taxon>Gunneridae</taxon>
        <taxon>Pentapetalae</taxon>
        <taxon>rosids</taxon>
        <taxon>fabids</taxon>
        <taxon>Fabales</taxon>
        <taxon>Fabaceae</taxon>
        <taxon>Papilionoideae</taxon>
        <taxon>50 kb inversion clade</taxon>
        <taxon>NPAAA clade</taxon>
        <taxon>indigoferoid/millettioid clade</taxon>
        <taxon>Phaseoleae</taxon>
        <taxon>Glycine</taxon>
        <taxon>Glycine subgen. Soja</taxon>
    </lineage>
</organism>
<dbReference type="InterPro" id="IPR001944">
    <property type="entry name" value="Glycoside_Hdrlase_35"/>
</dbReference>
<evidence type="ECO:0000256" key="3">
    <source>
        <dbReference type="ARBA" id="ARBA00009809"/>
    </source>
</evidence>
<name>A0A445HK45_GLYSO</name>
<dbReference type="PROSITE" id="PS01182">
    <property type="entry name" value="GLYCOSYL_HYDROL_F35"/>
    <property type="match status" value="1"/>
</dbReference>
<dbReference type="PRINTS" id="PR00742">
    <property type="entry name" value="GLHYDRLASE35"/>
</dbReference>
<dbReference type="SUPFAM" id="SSF49785">
    <property type="entry name" value="Galactose-binding domain-like"/>
    <property type="match status" value="2"/>
</dbReference>
<evidence type="ECO:0000256" key="10">
    <source>
        <dbReference type="ARBA" id="ARBA00023295"/>
    </source>
</evidence>
<feature type="domain" description="SUEL-type lectin" evidence="13">
    <location>
        <begin position="844"/>
        <end position="928"/>
    </location>
</feature>
<dbReference type="InterPro" id="IPR043159">
    <property type="entry name" value="Lectin_gal-bd_sf"/>
</dbReference>
<evidence type="ECO:0000256" key="1">
    <source>
        <dbReference type="ARBA" id="ARBA00001412"/>
    </source>
</evidence>
<keyword evidence="8 11" id="KW-0378">Hydrolase</keyword>
<protein>
    <recommendedName>
        <fullName evidence="4 11">Beta-galactosidase</fullName>
        <ecNumber evidence="4 11">3.2.1.23</ecNumber>
    </recommendedName>
</protein>
<dbReference type="PROSITE" id="PS50228">
    <property type="entry name" value="SUEL_LECTIN"/>
    <property type="match status" value="1"/>
</dbReference>
<dbReference type="Proteomes" id="UP000289340">
    <property type="component" value="Chromosome 12"/>
</dbReference>
<proteinExistence type="inferred from homology"/>
<dbReference type="FunFam" id="2.60.120.260:FF:000050">
    <property type="entry name" value="Beta-galactosidase"/>
    <property type="match status" value="1"/>
</dbReference>
<dbReference type="PANTHER" id="PTHR23421">
    <property type="entry name" value="BETA-GALACTOSIDASE RELATED"/>
    <property type="match status" value="1"/>
</dbReference>
<dbReference type="Gene3D" id="2.60.120.260">
    <property type="entry name" value="Galactose-binding domain-like"/>
    <property type="match status" value="2"/>
</dbReference>
<comment type="subcellular location">
    <subcellularLocation>
        <location evidence="2">Secreted</location>
        <location evidence="2">Extracellular space</location>
        <location evidence="2">Apoplast</location>
    </subcellularLocation>
</comment>
<sequence length="929" mass="104926">MVSKFHNDSTVEESRIVVLLGQVLGLCGKRERFECMQEKVKVFEEEKAYRETVSEQLLHLIRRRVTSIKPHFTSFSFSPFCTYNLNMSILKVLLITIIVSLVISASSAHDEDNKKMTSESDDNDKDKKKTVTYDGRSLIINGRRELLFSGSIHYPRSTPEMWADILEKAKHGGIKVVQTYIFWNIHEPEKGKFSIEPQYDYIKFMKLVQKKGMYVTLRVGPFIQAEWNHGGLPYWLREIPDIIFRSNNEPFKKHMKEYVSTVVKTLKEAKLFGPQGGPIILAQIENEYNHIQRAFREEGDNYVQWAAKMAVSLDVGVPWIMCKQRDAPDPVINACNGRHCGDTFAGPNKPYKPSLWTENWTVQYRVFGDPPSRRSAEDIAFSVARFFSKNGSLVNYYMYHGGTNFGRTSSAFTTTQYYDEAPLDEYGMQREPKWSHLRDVHKALSLCKKALFNGESTVTKLSQHHETIVFEKPGSDLCAAFLTNNHTLTPATIKFRGTDYYMPPRSISILPDCKTVVFNTQFIASQHNSRNFKRSMAANNHKWEVYSENIPTTKQIPTNEKIPTELYSLLKDTSDYAWYTTSVELGPEDLPKKNDISPVLRIMSLGHSLVAFVNGEFIGSNHGSHEEKSFEFQKPVTLKVGVNQIAILACTVGLPDSGAYMEHRFAGPKSIFILGLNSGKIDLASNGWGHKVGIKGEELGIFTEEGSKKVQWKEAKGSGPALSWYKTNFETPEGTDPVAIRMTGMGKGMIWINGKSIGRHWMSYLSPLGMPTQSEYHIPRAFFNPKDNLIVVFEEEIANPEKVEILTVDRDTICSFITENHPPNVKSWAVKSEKFQALSNNLVPTATLKCPNRRTIKAVEFASFGDPAGVCGAYTLGKCNAPSTKQIVEKHCLGKQSCNVPIDKDAFTKGQDACRNMVKTLAIQVKCEA</sequence>
<keyword evidence="5" id="KW-0052">Apoplast</keyword>
<dbReference type="InterPro" id="IPR031330">
    <property type="entry name" value="Gly_Hdrlase_35_cat"/>
</dbReference>
<dbReference type="Gene3D" id="3.20.20.80">
    <property type="entry name" value="Glycosidases"/>
    <property type="match status" value="1"/>
</dbReference>
<keyword evidence="15" id="KW-1185">Reference proteome</keyword>
<evidence type="ECO:0000313" key="15">
    <source>
        <dbReference type="Proteomes" id="UP000289340"/>
    </source>
</evidence>
<dbReference type="Pfam" id="PF17834">
    <property type="entry name" value="GHD"/>
    <property type="match status" value="1"/>
</dbReference>
<dbReference type="GO" id="GO:0030246">
    <property type="term" value="F:carbohydrate binding"/>
    <property type="evidence" value="ECO:0007669"/>
    <property type="project" value="InterPro"/>
</dbReference>
<evidence type="ECO:0000256" key="9">
    <source>
        <dbReference type="ARBA" id="ARBA00023180"/>
    </source>
</evidence>
<comment type="similarity">
    <text evidence="3 12">Belongs to the glycosyl hydrolase 35 family.</text>
</comment>
<dbReference type="InterPro" id="IPR048913">
    <property type="entry name" value="BetaGal_gal-bd"/>
</dbReference>
<keyword evidence="9" id="KW-0325">Glycoprotein</keyword>
<dbReference type="GO" id="GO:0005975">
    <property type="term" value="P:carbohydrate metabolic process"/>
    <property type="evidence" value="ECO:0007669"/>
    <property type="project" value="InterPro"/>
</dbReference>
<dbReference type="GO" id="GO:0048046">
    <property type="term" value="C:apoplast"/>
    <property type="evidence" value="ECO:0007669"/>
    <property type="project" value="UniProtKB-SubCell"/>
</dbReference>
<dbReference type="Gene3D" id="2.60.120.740">
    <property type="match status" value="1"/>
</dbReference>
<dbReference type="FunFam" id="3.20.20.80:FF:000006">
    <property type="entry name" value="Beta-galactosidase"/>
    <property type="match status" value="1"/>
</dbReference>
<evidence type="ECO:0000313" key="14">
    <source>
        <dbReference type="EMBL" id="RZB74053.1"/>
    </source>
</evidence>
<comment type="catalytic activity">
    <reaction evidence="1 11">
        <text>Hydrolysis of terminal non-reducing beta-D-galactose residues in beta-D-galactosides.</text>
        <dbReference type="EC" id="3.2.1.23"/>
    </reaction>
</comment>
<dbReference type="InterPro" id="IPR000922">
    <property type="entry name" value="Lectin_gal-bd_dom"/>
</dbReference>